<evidence type="ECO:0000259" key="7">
    <source>
        <dbReference type="Pfam" id="PF04357"/>
    </source>
</evidence>
<feature type="compositionally biased region" description="Polar residues" evidence="5">
    <location>
        <begin position="417"/>
        <end position="440"/>
    </location>
</feature>
<protein>
    <recommendedName>
        <fullName evidence="7">Translocation and assembly module TamB C-terminal domain-containing protein</fullName>
    </recommendedName>
</protein>
<evidence type="ECO:0000256" key="4">
    <source>
        <dbReference type="ARBA" id="ARBA00023136"/>
    </source>
</evidence>
<organism evidence="8 9">
    <name type="scientific">Psittacicella hinzii</name>
    <dbReference type="NCBI Taxonomy" id="2028575"/>
    <lineage>
        <taxon>Bacteria</taxon>
        <taxon>Pseudomonadati</taxon>
        <taxon>Pseudomonadota</taxon>
        <taxon>Gammaproteobacteria</taxon>
        <taxon>Pasteurellales</taxon>
        <taxon>Psittacicellaceae</taxon>
        <taxon>Psittacicella</taxon>
    </lineage>
</organism>
<reference evidence="8 9" key="1">
    <citation type="submission" date="2017-08" db="EMBL/GenBank/DDBJ databases">
        <title>Reclassification of Bisgaard taxon 37 and 44.</title>
        <authorList>
            <person name="Christensen H."/>
        </authorList>
    </citation>
    <scope>NUCLEOTIDE SEQUENCE [LARGE SCALE GENOMIC DNA]</scope>
    <source>
        <strain evidence="8 9">111</strain>
    </source>
</reference>
<proteinExistence type="predicted"/>
<dbReference type="PANTHER" id="PTHR36985">
    <property type="entry name" value="TRANSLOCATION AND ASSEMBLY MODULE SUBUNIT TAMB"/>
    <property type="match status" value="1"/>
</dbReference>
<feature type="domain" description="Translocation and assembly module TamB C-terminal" evidence="7">
    <location>
        <begin position="1267"/>
        <end position="1592"/>
    </location>
</feature>
<dbReference type="Pfam" id="PF04357">
    <property type="entry name" value="TamB"/>
    <property type="match status" value="1"/>
</dbReference>
<dbReference type="GO" id="GO:0097347">
    <property type="term" value="C:TAM protein secretion complex"/>
    <property type="evidence" value="ECO:0007669"/>
    <property type="project" value="TreeGrafter"/>
</dbReference>
<dbReference type="InterPro" id="IPR007452">
    <property type="entry name" value="TamB_C"/>
</dbReference>
<keyword evidence="3 6" id="KW-1133">Transmembrane helix</keyword>
<evidence type="ECO:0000313" key="8">
    <source>
        <dbReference type="EMBL" id="RIY38886.1"/>
    </source>
</evidence>
<evidence type="ECO:0000256" key="5">
    <source>
        <dbReference type="SAM" id="MobiDB-lite"/>
    </source>
</evidence>
<dbReference type="EMBL" id="NRJG01000050">
    <property type="protein sequence ID" value="RIY38886.1"/>
    <property type="molecule type" value="Genomic_DNA"/>
</dbReference>
<dbReference type="Proteomes" id="UP000265916">
    <property type="component" value="Unassembled WGS sequence"/>
</dbReference>
<keyword evidence="4 6" id="KW-0472">Membrane</keyword>
<comment type="subcellular location">
    <subcellularLocation>
        <location evidence="1">Membrane</location>
        <topology evidence="1">Single-pass membrane protein</topology>
    </subcellularLocation>
</comment>
<keyword evidence="2 6" id="KW-0812">Transmembrane</keyword>
<feature type="transmembrane region" description="Helical" evidence="6">
    <location>
        <begin position="12"/>
        <end position="30"/>
    </location>
</feature>
<dbReference type="GO" id="GO:0005886">
    <property type="term" value="C:plasma membrane"/>
    <property type="evidence" value="ECO:0007669"/>
    <property type="project" value="InterPro"/>
</dbReference>
<dbReference type="OrthoDB" id="5555605at2"/>
<feature type="region of interest" description="Disordered" evidence="5">
    <location>
        <begin position="400"/>
        <end position="442"/>
    </location>
</feature>
<feature type="compositionally biased region" description="Low complexity" evidence="5">
    <location>
        <begin position="400"/>
        <end position="416"/>
    </location>
</feature>
<dbReference type="PANTHER" id="PTHR36985:SF1">
    <property type="entry name" value="TRANSLOCATION AND ASSEMBLY MODULE SUBUNIT TAMB"/>
    <property type="match status" value="1"/>
</dbReference>
<feature type="region of interest" description="Disordered" evidence="5">
    <location>
        <begin position="292"/>
        <end position="329"/>
    </location>
</feature>
<evidence type="ECO:0000256" key="3">
    <source>
        <dbReference type="ARBA" id="ARBA00022989"/>
    </source>
</evidence>
<keyword evidence="9" id="KW-1185">Reference proteome</keyword>
<gene>
    <name evidence="8" type="ORF">CKF58_03180</name>
</gene>
<evidence type="ECO:0000256" key="2">
    <source>
        <dbReference type="ARBA" id="ARBA00022692"/>
    </source>
</evidence>
<feature type="compositionally biased region" description="Polar residues" evidence="5">
    <location>
        <begin position="292"/>
        <end position="306"/>
    </location>
</feature>
<evidence type="ECO:0000256" key="1">
    <source>
        <dbReference type="ARBA" id="ARBA00004167"/>
    </source>
</evidence>
<accession>A0A3A1YN42</accession>
<name>A0A3A1YN42_9GAMM</name>
<dbReference type="RefSeq" id="WP_119530899.1">
    <property type="nucleotide sequence ID" value="NZ_JBHSSP010000021.1"/>
</dbReference>
<dbReference type="GO" id="GO:0009306">
    <property type="term" value="P:protein secretion"/>
    <property type="evidence" value="ECO:0007669"/>
    <property type="project" value="InterPro"/>
</dbReference>
<comment type="caution">
    <text evidence="8">The sequence shown here is derived from an EMBL/GenBank/DDBJ whole genome shotgun (WGS) entry which is preliminary data.</text>
</comment>
<evidence type="ECO:0000313" key="9">
    <source>
        <dbReference type="Proteomes" id="UP000265916"/>
    </source>
</evidence>
<evidence type="ECO:0000256" key="6">
    <source>
        <dbReference type="SAM" id="Phobius"/>
    </source>
</evidence>
<sequence length="1606" mass="173281">MGLKKVFKYAGYGLGGLVGVVAVGIGAIYYSSTLTTKVLNIVADKVPGLSWDKVEGSLASGITVTNLKYVSQNYMYNPQIAKPEDLPDSQEIPALTEVHIGQLNARLILGCLMREQLCLDQVGIKDIQVIVATGDDERLDHFNAAPIEVNENGEVEIIDTTNPNPEDDDSKNDWIDVRITNGKVENLEVIVGSNIGLQQAELNKYLVSNPQVKAASTAFVPTILNLGLKTPESIYNAYLSAPMHIKLDKLAVGDIHYTSHNYDLAQVTSGNFSYLQYSLDTPNTLEDLEAQETASAQGAKDTQTAAANGDDKSNQAAQADNGKGDKDAQGSLVQKHGLLPKQVKEFFATYFNLQADSYSQAFQQIKTALDANYQFSDTGGVQDFTASLPSINEDLEQEIAEASAAASSDSTTGSNAQTNAQTSSQAGEQAGSQESAQAGDNVSAGIGEQAANKESAELDADQANLALWQELTGQTTEFKFATPTDEGKELPASEVVAQVNSQLQVFRNPARETLLNGTNLRLPVDVTTDNVKFGPMLVGFYDYQAAPFLEAARKAKDLNAAKSSTITFNSQMQLEHLHLDGNLTATAANLKVDATGDLTLKGHIDYLARTQVLDAQIDFKAQAIPLVSLPFPLDLTLTAKGHVYERLAVTLANKAPEAQINAALDLRTSKTYWPLELTAQISHLEIPELIKLNALTLEAKGRINDMRLQAHSHVAYDKLNYTVGAVLVNSQQNLVADVAAIQAKADEDLNTIESSLEQRSVVHAYAELNYNKNIMAQVMLHSHKLDLNEFADTGYKDLTLNTFINLGGVYNSKQDWTAFIQQGQVKGTLEGKPFTANLQLGVDSVHGLIAKDVKAQYATNNLDLRGVVNTSSDLYLQAKVNNLSAFVPALKIDANVDLTVQGNLDSPSIKGTNSIKHLSYKTPDLNLNLQQAVANLALQVSDAVYGKANVSLGKSQVNDIRIDHVKVDYVGEPNSTLQVDVKTSLANLRGNIEHFNLYKDDVYGNLNIANLDLLTLGINGLKTSNAIESHYNLASKKAQIKPFTISNSQLSLSNVTPLEYTPEKVTGSLALNKLDLSMLNRMLREAKTRLQGQVAAKLNFTLNPSNLEASSNKLHLTAESKYINVKQVVDLSLLNIDLSAINLEAQLAGTDLNAQANLRINRESKLDTQVKVSDLYGAQNLSGKVVLDRLSLNIIKPLLDNTQQVSGNLSTDMTLGGTLKKPLLYGNAGIKQLGVAMVDLPFEVSAGEINLTLNGDQADIRGNLPTKSTPLVFTGNVDWADADNLKSQVNLTTQNLRLRVLDYGNVQLDSNIVARYDNNGAVVNGTANLHDGRFTVASSSSASYLGPTGDVVFVDNQGKPLTPVAKATKSSSSSNILAKLKVTLGKNLVFDAYGLNAGLTGALDVDYDGNPKIFGTINIPYGTFDQYGQNLIIQRGDITFNGLSVIPNIYLRAIRNPEYMMDNVTVGVQVSGAANKPSISLFSTPSNISDSQKLNYLLTGSASDTDDDQVGLQLFTSSLSSSLSIIQEIGNTFGIKNLQLSTAKSGEASQVTLSGTVLKRVRLNYAYGLFNGLTEISASYRLLPKIFLRLSHGTSSAIDAVYSTSW</sequence>